<feature type="chain" id="PRO_5028850978" evidence="1">
    <location>
        <begin position="21"/>
        <end position="181"/>
    </location>
</feature>
<reference evidence="3" key="1">
    <citation type="submission" date="2014-12" db="EMBL/GenBank/DDBJ databases">
        <title>Complete genome sequence of a multi-drug resistant Klebsiella pneumoniae.</title>
        <authorList>
            <person name="Hua X."/>
            <person name="Chen Q."/>
            <person name="Li X."/>
            <person name="Feng Y."/>
            <person name="Ruan Z."/>
            <person name="Yu Y."/>
        </authorList>
    </citation>
    <scope>NUCLEOTIDE SEQUENCE [LARGE SCALE GENOMIC DNA]</scope>
    <source>
        <strain evidence="3">5.12</strain>
    </source>
</reference>
<dbReference type="Gene3D" id="2.30.30.830">
    <property type="match status" value="1"/>
</dbReference>
<evidence type="ECO:0000256" key="1">
    <source>
        <dbReference type="SAM" id="SignalP"/>
    </source>
</evidence>
<evidence type="ECO:0000313" key="3">
    <source>
        <dbReference type="Proteomes" id="UP000219285"/>
    </source>
</evidence>
<dbReference type="RefSeq" id="WP_075608142.1">
    <property type="nucleotide sequence ID" value="NZ_CP052766.1"/>
</dbReference>
<dbReference type="EMBL" id="CP052766">
    <property type="protein sequence ID" value="QJR80551.1"/>
    <property type="molecule type" value="Genomic_DNA"/>
</dbReference>
<dbReference type="Proteomes" id="UP000219285">
    <property type="component" value="Chromosome"/>
</dbReference>
<dbReference type="InterPro" id="IPR007446">
    <property type="entry name" value="PilP"/>
</dbReference>
<evidence type="ECO:0000313" key="2">
    <source>
        <dbReference type="EMBL" id="QJR80551.1"/>
    </source>
</evidence>
<reference evidence="2 3" key="2">
    <citation type="submission" date="2020-04" db="EMBL/GenBank/DDBJ databases">
        <title>Complete genome sequence of Alteromonas pelagimontana 5.12T.</title>
        <authorList>
            <person name="Sinha R.K."/>
            <person name="Krishnan K.P."/>
            <person name="Kurian J.P."/>
        </authorList>
    </citation>
    <scope>NUCLEOTIDE SEQUENCE [LARGE SCALE GENOMIC DNA]</scope>
    <source>
        <strain evidence="2 3">5.12</strain>
    </source>
</reference>
<keyword evidence="1" id="KW-0732">Signal</keyword>
<organism evidence="2 3">
    <name type="scientific">Alteromonas pelagimontana</name>
    <dbReference type="NCBI Taxonomy" id="1858656"/>
    <lineage>
        <taxon>Bacteria</taxon>
        <taxon>Pseudomonadati</taxon>
        <taxon>Pseudomonadota</taxon>
        <taxon>Gammaproteobacteria</taxon>
        <taxon>Alteromonadales</taxon>
        <taxon>Alteromonadaceae</taxon>
        <taxon>Alteromonas/Salinimonas group</taxon>
        <taxon>Alteromonas</taxon>
    </lineage>
</organism>
<sequence length="181" mass="19878">MKIRPIIFSLFCLGSLSACAPQTDDLVAYIAQVKQNTQVRIEPYPEFKTQPAFTYKAAKLRSPFAPPLERSEPVVVAKQANCVQPDFGRRKEALENYGLDALSLGGSFTSQGVKWVLFKSNDGSLHKAKVGSKVGLFYGTIKKITNNSVMIEQLLPDGAGCWQREETTLTMSSTAGENKNV</sequence>
<dbReference type="OrthoDB" id="5296580at2"/>
<dbReference type="KEGG" id="apel:CA267_007070"/>
<dbReference type="AlphaFoldDB" id="A0A6M4MBJ0"/>
<protein>
    <submittedName>
        <fullName evidence="2">Pilus assembly protein PilP</fullName>
    </submittedName>
</protein>
<accession>A0A6M4MBJ0</accession>
<gene>
    <name evidence="2" type="ORF">CA267_007070</name>
</gene>
<keyword evidence="3" id="KW-1185">Reference proteome</keyword>
<proteinExistence type="predicted"/>
<name>A0A6M4MBJ0_9ALTE</name>
<dbReference type="PIRSF" id="PIRSF016481">
    <property type="entry name" value="Pilus_assembly_PilP"/>
    <property type="match status" value="1"/>
</dbReference>
<feature type="signal peptide" evidence="1">
    <location>
        <begin position="1"/>
        <end position="20"/>
    </location>
</feature>
<dbReference type="PROSITE" id="PS51257">
    <property type="entry name" value="PROKAR_LIPOPROTEIN"/>
    <property type="match status" value="1"/>
</dbReference>
<dbReference type="Pfam" id="PF04351">
    <property type="entry name" value="PilP"/>
    <property type="match status" value="1"/>
</dbReference>